<proteinExistence type="predicted"/>
<dbReference type="Proteomes" id="UP000886998">
    <property type="component" value="Unassembled WGS sequence"/>
</dbReference>
<dbReference type="EMBL" id="BMAV01001211">
    <property type="protein sequence ID" value="GFY39108.1"/>
    <property type="molecule type" value="Genomic_DNA"/>
</dbReference>
<feature type="region of interest" description="Disordered" evidence="1">
    <location>
        <begin position="68"/>
        <end position="91"/>
    </location>
</feature>
<feature type="compositionally biased region" description="Basic and acidic residues" evidence="1">
    <location>
        <begin position="71"/>
        <end position="81"/>
    </location>
</feature>
<dbReference type="EMBL" id="BMAV01020248">
    <property type="protein sequence ID" value="GFY73623.1"/>
    <property type="molecule type" value="Genomic_DNA"/>
</dbReference>
<organism evidence="2 4">
    <name type="scientific">Trichonephila inaurata madagascariensis</name>
    <dbReference type="NCBI Taxonomy" id="2747483"/>
    <lineage>
        <taxon>Eukaryota</taxon>
        <taxon>Metazoa</taxon>
        <taxon>Ecdysozoa</taxon>
        <taxon>Arthropoda</taxon>
        <taxon>Chelicerata</taxon>
        <taxon>Arachnida</taxon>
        <taxon>Araneae</taxon>
        <taxon>Araneomorphae</taxon>
        <taxon>Entelegynae</taxon>
        <taxon>Araneoidea</taxon>
        <taxon>Nephilidae</taxon>
        <taxon>Trichonephila</taxon>
        <taxon>Trichonephila inaurata</taxon>
    </lineage>
</organism>
<comment type="caution">
    <text evidence="2">The sequence shown here is derived from an EMBL/GenBank/DDBJ whole genome shotgun (WGS) entry which is preliminary data.</text>
</comment>
<evidence type="ECO:0000313" key="4">
    <source>
        <dbReference type="Proteomes" id="UP000886998"/>
    </source>
</evidence>
<evidence type="ECO:0000313" key="3">
    <source>
        <dbReference type="EMBL" id="GFY73623.1"/>
    </source>
</evidence>
<dbReference type="AlphaFoldDB" id="A0A8X7BQ06"/>
<sequence>MNCSEDNKAWGAGTTKEQTVRRLFVKFCGGNMEIDHKPGGGHLGRCDIGHQGLINVNQCIPVRRTGIPASHDYETGRRPPETLHQTTNSVQ</sequence>
<accession>A0A8X7BQ06</accession>
<evidence type="ECO:0000313" key="2">
    <source>
        <dbReference type="EMBL" id="GFY39108.1"/>
    </source>
</evidence>
<name>A0A8X7BQ06_9ARAC</name>
<evidence type="ECO:0000256" key="1">
    <source>
        <dbReference type="SAM" id="MobiDB-lite"/>
    </source>
</evidence>
<protein>
    <submittedName>
        <fullName evidence="2">Uncharacterized protein</fullName>
    </submittedName>
</protein>
<keyword evidence="4" id="KW-1185">Reference proteome</keyword>
<reference evidence="2" key="1">
    <citation type="submission" date="2020-08" db="EMBL/GenBank/DDBJ databases">
        <title>Multicomponent nature underlies the extraordinary mechanical properties of spider dragline silk.</title>
        <authorList>
            <person name="Kono N."/>
            <person name="Nakamura H."/>
            <person name="Mori M."/>
            <person name="Yoshida Y."/>
            <person name="Ohtoshi R."/>
            <person name="Malay A.D."/>
            <person name="Moran D.A.P."/>
            <person name="Tomita M."/>
            <person name="Numata K."/>
            <person name="Arakawa K."/>
        </authorList>
    </citation>
    <scope>NUCLEOTIDE SEQUENCE</scope>
</reference>
<gene>
    <name evidence="3" type="ORF">TNIN_384191</name>
    <name evidence="2" type="ORF">TNIN_44951</name>
</gene>